<comment type="caution">
    <text evidence="4">The sequence shown here is derived from an EMBL/GenBank/DDBJ whole genome shotgun (WGS) entry which is preliminary data.</text>
</comment>
<dbReference type="Gene3D" id="3.40.309.10">
    <property type="entry name" value="Aldehyde Dehydrogenase, Chain A, domain 2"/>
    <property type="match status" value="1"/>
</dbReference>
<organism evidence="4 5">
    <name type="scientific">Benzoatithermus flavus</name>
    <dbReference type="NCBI Taxonomy" id="3108223"/>
    <lineage>
        <taxon>Bacteria</taxon>
        <taxon>Pseudomonadati</taxon>
        <taxon>Pseudomonadota</taxon>
        <taxon>Alphaproteobacteria</taxon>
        <taxon>Geminicoccales</taxon>
        <taxon>Geminicoccaceae</taxon>
        <taxon>Benzoatithermus</taxon>
    </lineage>
</organism>
<dbReference type="CDD" id="cd07103">
    <property type="entry name" value="ALDH_F5_SSADH_GabD"/>
    <property type="match status" value="1"/>
</dbReference>
<feature type="domain" description="Aldehyde dehydrogenase" evidence="3">
    <location>
        <begin position="16"/>
        <end position="477"/>
    </location>
</feature>
<dbReference type="GO" id="GO:0016491">
    <property type="term" value="F:oxidoreductase activity"/>
    <property type="evidence" value="ECO:0007669"/>
    <property type="project" value="UniProtKB-KW"/>
</dbReference>
<dbReference type="EC" id="1.2.1.-" evidence="4"/>
<dbReference type="SUPFAM" id="SSF53720">
    <property type="entry name" value="ALDH-like"/>
    <property type="match status" value="1"/>
</dbReference>
<name>A0ABU8XTJ3_9PROT</name>
<dbReference type="InterPro" id="IPR015590">
    <property type="entry name" value="Aldehyde_DH_dom"/>
</dbReference>
<dbReference type="InterPro" id="IPR050740">
    <property type="entry name" value="Aldehyde_DH_Superfamily"/>
</dbReference>
<dbReference type="InterPro" id="IPR016163">
    <property type="entry name" value="Ald_DH_C"/>
</dbReference>
<dbReference type="PANTHER" id="PTHR43353:SF5">
    <property type="entry name" value="SUCCINATE-SEMIALDEHYDE DEHYDROGENASE, MITOCHONDRIAL"/>
    <property type="match status" value="1"/>
</dbReference>
<comment type="similarity">
    <text evidence="1">Belongs to the aldehyde dehydrogenase family.</text>
</comment>
<evidence type="ECO:0000313" key="4">
    <source>
        <dbReference type="EMBL" id="MEK0083703.1"/>
    </source>
</evidence>
<reference evidence="4 5" key="1">
    <citation type="submission" date="2024-01" db="EMBL/GenBank/DDBJ databases">
        <title>Multi-omics insights into the function and evolution of sodium benzoate biodegradation pathways in Benzoatithermus flavus gen. nov., sp. nov. from hot spring.</title>
        <authorList>
            <person name="Hu C.-J."/>
            <person name="Li W.-J."/>
        </authorList>
    </citation>
    <scope>NUCLEOTIDE SEQUENCE [LARGE SCALE GENOMIC DNA]</scope>
    <source>
        <strain evidence="4 5">SYSU G07066</strain>
    </source>
</reference>
<dbReference type="EMBL" id="JBBLZC010000009">
    <property type="protein sequence ID" value="MEK0083703.1"/>
    <property type="molecule type" value="Genomic_DNA"/>
</dbReference>
<proteinExistence type="inferred from homology"/>
<dbReference type="Proteomes" id="UP001375743">
    <property type="component" value="Unassembled WGS sequence"/>
</dbReference>
<dbReference type="RefSeq" id="WP_418159547.1">
    <property type="nucleotide sequence ID" value="NZ_JBBLZC010000009.1"/>
</dbReference>
<dbReference type="Pfam" id="PF00171">
    <property type="entry name" value="Aldedh"/>
    <property type="match status" value="1"/>
</dbReference>
<evidence type="ECO:0000259" key="3">
    <source>
        <dbReference type="Pfam" id="PF00171"/>
    </source>
</evidence>
<evidence type="ECO:0000313" key="5">
    <source>
        <dbReference type="Proteomes" id="UP001375743"/>
    </source>
</evidence>
<dbReference type="Gene3D" id="3.40.605.10">
    <property type="entry name" value="Aldehyde Dehydrogenase, Chain A, domain 1"/>
    <property type="match status" value="1"/>
</dbReference>
<dbReference type="InterPro" id="IPR016162">
    <property type="entry name" value="Ald_DH_N"/>
</dbReference>
<dbReference type="InterPro" id="IPR016161">
    <property type="entry name" value="Ald_DH/histidinol_DH"/>
</dbReference>
<keyword evidence="2 4" id="KW-0560">Oxidoreductase</keyword>
<evidence type="ECO:0000256" key="2">
    <source>
        <dbReference type="ARBA" id="ARBA00023002"/>
    </source>
</evidence>
<keyword evidence="5" id="KW-1185">Reference proteome</keyword>
<sequence length="485" mass="51788">MTTEQLSTGLLIDGCWRPAADGATMAVIDPATEERIGMIAQAGRADTEAAIAAAARAFESWRSVPAWERSKILRKAASLLAERVDRVARRMTLEIGKPLAQSRAEVLAAAETIDWYADEARRIYGETLPGRSTRQRFVTLREPVGPVAAFTAWNFPVVLQARKIAPALAAGCTVVCRPAEEGTGAVAMLIGCFLDAGVPAGVINMLTGVPGEIAEAVMDSELIRKVSFTGSIPVGQHLIRRSADTVKRISMELGGHAPVIVHEDADPVLAAKASAVAKFRNNGQVCVSPTRFYVHEKLRAAFTDAFVDAVKAMRLGHGLEPETDIGPLINRRRLEAVERMVEDTKASGAALLCGGRRPASPNRGFFFEPTVFGDVPDSARVMHDEPFGPIAALSTFQSFEDVIARANGPSYGLAGYVFTASLGRAQRTAEALKVGMVGVNSFAVATAEMPFGGVKHSGFGRENGAEGLRDYLDVKFVSIELPGDV</sequence>
<accession>A0ABU8XTJ3</accession>
<dbReference type="PANTHER" id="PTHR43353">
    <property type="entry name" value="SUCCINATE-SEMIALDEHYDE DEHYDROGENASE, MITOCHONDRIAL"/>
    <property type="match status" value="1"/>
</dbReference>
<gene>
    <name evidence="4" type="ORF">U1T56_11105</name>
</gene>
<evidence type="ECO:0000256" key="1">
    <source>
        <dbReference type="ARBA" id="ARBA00009986"/>
    </source>
</evidence>
<protein>
    <submittedName>
        <fullName evidence="4">NAD-dependent succinate-semialdehyde dehydrogenase</fullName>
        <ecNumber evidence="4">1.2.1.-</ecNumber>
    </submittedName>
</protein>